<accession>A0A8J3JBC2</accession>
<gene>
    <name evidence="2" type="ORF">Aru02nite_61450</name>
</gene>
<dbReference type="Proteomes" id="UP000612808">
    <property type="component" value="Unassembled WGS sequence"/>
</dbReference>
<proteinExistence type="predicted"/>
<evidence type="ECO:0000256" key="1">
    <source>
        <dbReference type="SAM" id="MobiDB-lite"/>
    </source>
</evidence>
<feature type="compositionally biased region" description="Basic and acidic residues" evidence="1">
    <location>
        <begin position="37"/>
        <end position="50"/>
    </location>
</feature>
<dbReference type="RefSeq" id="WP_203663476.1">
    <property type="nucleotide sequence ID" value="NZ_BAAAZM010000005.1"/>
</dbReference>
<feature type="compositionally biased region" description="Low complexity" evidence="1">
    <location>
        <begin position="1"/>
        <end position="14"/>
    </location>
</feature>
<name>A0A8J3JBC2_9ACTN</name>
<dbReference type="EMBL" id="BOMB01000040">
    <property type="protein sequence ID" value="GID15256.1"/>
    <property type="molecule type" value="Genomic_DNA"/>
</dbReference>
<comment type="caution">
    <text evidence="2">The sequence shown here is derived from an EMBL/GenBank/DDBJ whole genome shotgun (WGS) entry which is preliminary data.</text>
</comment>
<organism evidence="2 3">
    <name type="scientific">Actinocatenispora rupis</name>
    <dbReference type="NCBI Taxonomy" id="519421"/>
    <lineage>
        <taxon>Bacteria</taxon>
        <taxon>Bacillati</taxon>
        <taxon>Actinomycetota</taxon>
        <taxon>Actinomycetes</taxon>
        <taxon>Micromonosporales</taxon>
        <taxon>Micromonosporaceae</taxon>
        <taxon>Actinocatenispora</taxon>
    </lineage>
</organism>
<dbReference type="AlphaFoldDB" id="A0A8J3JBC2"/>
<feature type="region of interest" description="Disordered" evidence="1">
    <location>
        <begin position="1"/>
        <end position="64"/>
    </location>
</feature>
<protein>
    <submittedName>
        <fullName evidence="2">Uncharacterized protein</fullName>
    </submittedName>
</protein>
<reference evidence="2" key="1">
    <citation type="submission" date="2021-01" db="EMBL/GenBank/DDBJ databases">
        <title>Whole genome shotgun sequence of Actinocatenispora rupis NBRC 107355.</title>
        <authorList>
            <person name="Komaki H."/>
            <person name="Tamura T."/>
        </authorList>
    </citation>
    <scope>NUCLEOTIDE SEQUENCE</scope>
    <source>
        <strain evidence="2">NBRC 107355</strain>
    </source>
</reference>
<evidence type="ECO:0000313" key="2">
    <source>
        <dbReference type="EMBL" id="GID15256.1"/>
    </source>
</evidence>
<keyword evidence="3" id="KW-1185">Reference proteome</keyword>
<sequence>MTETPDTPDATTPDEQPEFLNRAARRAKGKKAQSQNRRLDGAKQHGDTHGAAHAQRNYGHRRSG</sequence>
<evidence type="ECO:0000313" key="3">
    <source>
        <dbReference type="Proteomes" id="UP000612808"/>
    </source>
</evidence>